<proteinExistence type="inferred from homology"/>
<dbReference type="GO" id="GO:0006412">
    <property type="term" value="P:translation"/>
    <property type="evidence" value="ECO:0007669"/>
    <property type="project" value="UniProtKB-UniRule"/>
</dbReference>
<keyword evidence="3 5" id="KW-0687">Ribonucleoprotein</keyword>
<dbReference type="Proteomes" id="UP000278222">
    <property type="component" value="Unassembled WGS sequence"/>
</dbReference>
<dbReference type="RefSeq" id="WP_123690048.1">
    <property type="nucleotide sequence ID" value="NZ_AP019700.1"/>
</dbReference>
<dbReference type="InterPro" id="IPR037229">
    <property type="entry name" value="Ribosomal_bL35_sf"/>
</dbReference>
<dbReference type="FunFam" id="4.10.410.60:FF:000001">
    <property type="entry name" value="50S ribosomal protein L35"/>
    <property type="match status" value="1"/>
</dbReference>
<gene>
    <name evidence="5" type="primary">rpmI</name>
    <name evidence="7" type="ORF">EDC65_2495</name>
</gene>
<dbReference type="Pfam" id="PF01632">
    <property type="entry name" value="Ribosomal_L35p"/>
    <property type="match status" value="1"/>
</dbReference>
<comment type="caution">
    <text evidence="7">The sequence shown here is derived from an EMBL/GenBank/DDBJ whole genome shotgun (WGS) entry which is preliminary data.</text>
</comment>
<dbReference type="OrthoDB" id="9804851at2"/>
<dbReference type="InterPro" id="IPR001706">
    <property type="entry name" value="Ribosomal_bL35"/>
</dbReference>
<protein>
    <recommendedName>
        <fullName evidence="4 5">Large ribosomal subunit protein bL35</fullName>
    </recommendedName>
</protein>
<dbReference type="InterPro" id="IPR018265">
    <property type="entry name" value="Ribosomal_bL35_CS"/>
</dbReference>
<dbReference type="GO" id="GO:0003735">
    <property type="term" value="F:structural constituent of ribosome"/>
    <property type="evidence" value="ECO:0007669"/>
    <property type="project" value="InterPro"/>
</dbReference>
<dbReference type="PRINTS" id="PR00064">
    <property type="entry name" value="RIBOSOMALL35"/>
</dbReference>
<dbReference type="AlphaFoldDB" id="A0A3N1LC92"/>
<dbReference type="HAMAP" id="MF_00514">
    <property type="entry name" value="Ribosomal_bL35"/>
    <property type="match status" value="1"/>
</dbReference>
<evidence type="ECO:0000313" key="7">
    <source>
        <dbReference type="EMBL" id="ROP90641.1"/>
    </source>
</evidence>
<dbReference type="SUPFAM" id="SSF143034">
    <property type="entry name" value="L35p-like"/>
    <property type="match status" value="1"/>
</dbReference>
<dbReference type="PROSITE" id="PS00936">
    <property type="entry name" value="RIBOSOMAL_L35"/>
    <property type="match status" value="1"/>
</dbReference>
<comment type="similarity">
    <text evidence="1 5 6">Belongs to the bacterial ribosomal protein bL35 family.</text>
</comment>
<keyword evidence="8" id="KW-1185">Reference proteome</keyword>
<accession>A0A3N1LC92</accession>
<evidence type="ECO:0000256" key="6">
    <source>
        <dbReference type="RuleBase" id="RU000568"/>
    </source>
</evidence>
<organism evidence="7 8">
    <name type="scientific">Stella humosa</name>
    <dbReference type="NCBI Taxonomy" id="94"/>
    <lineage>
        <taxon>Bacteria</taxon>
        <taxon>Pseudomonadati</taxon>
        <taxon>Pseudomonadota</taxon>
        <taxon>Alphaproteobacteria</taxon>
        <taxon>Rhodospirillales</taxon>
        <taxon>Stellaceae</taxon>
        <taxon>Stella</taxon>
    </lineage>
</organism>
<dbReference type="NCBIfam" id="TIGR00001">
    <property type="entry name" value="rpmI_bact"/>
    <property type="match status" value="1"/>
</dbReference>
<evidence type="ECO:0000256" key="1">
    <source>
        <dbReference type="ARBA" id="ARBA00006598"/>
    </source>
</evidence>
<dbReference type="EMBL" id="RJKX01000014">
    <property type="protein sequence ID" value="ROP90641.1"/>
    <property type="molecule type" value="Genomic_DNA"/>
</dbReference>
<dbReference type="GO" id="GO:0022625">
    <property type="term" value="C:cytosolic large ribosomal subunit"/>
    <property type="evidence" value="ECO:0007669"/>
    <property type="project" value="TreeGrafter"/>
</dbReference>
<evidence type="ECO:0000256" key="5">
    <source>
        <dbReference type="HAMAP-Rule" id="MF_00514"/>
    </source>
</evidence>
<dbReference type="PANTHER" id="PTHR33343:SF1">
    <property type="entry name" value="LARGE RIBOSOMAL SUBUNIT PROTEIN BL35M"/>
    <property type="match status" value="1"/>
</dbReference>
<dbReference type="PANTHER" id="PTHR33343">
    <property type="entry name" value="54S RIBOSOMAL PROTEIN BL35M"/>
    <property type="match status" value="1"/>
</dbReference>
<name>A0A3N1LC92_9PROT</name>
<evidence type="ECO:0000256" key="4">
    <source>
        <dbReference type="ARBA" id="ARBA00071664"/>
    </source>
</evidence>
<evidence type="ECO:0000256" key="2">
    <source>
        <dbReference type="ARBA" id="ARBA00022980"/>
    </source>
</evidence>
<dbReference type="InterPro" id="IPR021137">
    <property type="entry name" value="Ribosomal_bL35-like"/>
</dbReference>
<reference evidence="7 8" key="1">
    <citation type="submission" date="2018-11" db="EMBL/GenBank/DDBJ databases">
        <title>Genomic Encyclopedia of Type Strains, Phase IV (KMG-IV): sequencing the most valuable type-strain genomes for metagenomic binning, comparative biology and taxonomic classification.</title>
        <authorList>
            <person name="Goeker M."/>
        </authorList>
    </citation>
    <scope>NUCLEOTIDE SEQUENCE [LARGE SCALE GENOMIC DNA]</scope>
    <source>
        <strain evidence="7 8">DSM 5900</strain>
    </source>
</reference>
<evidence type="ECO:0000313" key="8">
    <source>
        <dbReference type="Proteomes" id="UP000278222"/>
    </source>
</evidence>
<dbReference type="Gene3D" id="4.10.410.60">
    <property type="match status" value="1"/>
</dbReference>
<evidence type="ECO:0000256" key="3">
    <source>
        <dbReference type="ARBA" id="ARBA00023274"/>
    </source>
</evidence>
<keyword evidence="2 5" id="KW-0689">Ribosomal protein</keyword>
<sequence>MPKMKTKSGAKKRFRTTGTGKLVANVAHKRHRLVSKPQKMKRKARGTMILADGDARQVLKYMPYARG</sequence>